<dbReference type="EMBL" id="CP002160">
    <property type="protein sequence ID" value="ADL53787.1"/>
    <property type="molecule type" value="Genomic_DNA"/>
</dbReference>
<dbReference type="KEGG" id="ccb:Clocel_4126"/>
<dbReference type="STRING" id="573061.Clocel_4126"/>
<dbReference type="RefSeq" id="WP_010074140.1">
    <property type="nucleotide sequence ID" value="NC_014393.1"/>
</dbReference>
<evidence type="ECO:0000313" key="2">
    <source>
        <dbReference type="Proteomes" id="UP000002730"/>
    </source>
</evidence>
<keyword evidence="2" id="KW-1185">Reference proteome</keyword>
<name>D9SMD1_CLOC7</name>
<proteinExistence type="predicted"/>
<organism evidence="1 2">
    <name type="scientific">Clostridium cellulovorans (strain ATCC 35296 / DSM 3052 / OCM 3 / 743B)</name>
    <dbReference type="NCBI Taxonomy" id="573061"/>
    <lineage>
        <taxon>Bacteria</taxon>
        <taxon>Bacillati</taxon>
        <taxon>Bacillota</taxon>
        <taxon>Clostridia</taxon>
        <taxon>Eubacteriales</taxon>
        <taxon>Clostridiaceae</taxon>
        <taxon>Clostridium</taxon>
    </lineage>
</organism>
<accession>D9SMD1</accession>
<sequence length="60" mass="6437">MKGFVDIKEVVSINGGDSLVSSIIAANEAITLKYGVVVRPPVVKYGVRPLYGIYPVTITK</sequence>
<dbReference type="HOGENOM" id="CLU_2896056_0_0_9"/>
<evidence type="ECO:0000313" key="1">
    <source>
        <dbReference type="EMBL" id="ADL53787.1"/>
    </source>
</evidence>
<gene>
    <name evidence="1" type="ordered locus">Clocel_4126</name>
</gene>
<dbReference type="AlphaFoldDB" id="D9SMD1"/>
<protein>
    <submittedName>
        <fullName evidence="1">Uncharacterized protein</fullName>
    </submittedName>
</protein>
<reference evidence="1 2" key="1">
    <citation type="submission" date="2010-08" db="EMBL/GenBank/DDBJ databases">
        <title>Complete sequence of Clostridium cellulovorans 743B.</title>
        <authorList>
            <consortium name="US DOE Joint Genome Institute"/>
            <person name="Lucas S."/>
            <person name="Copeland A."/>
            <person name="Lapidus A."/>
            <person name="Cheng J.-F."/>
            <person name="Bruce D."/>
            <person name="Goodwin L."/>
            <person name="Pitluck S."/>
            <person name="Chertkov O."/>
            <person name="Detter J.C."/>
            <person name="Han C."/>
            <person name="Tapia R."/>
            <person name="Land M."/>
            <person name="Hauser L."/>
            <person name="Chang Y.-J."/>
            <person name="Jeffries C."/>
            <person name="Kyrpides N."/>
            <person name="Ivanova N."/>
            <person name="Mikhailova N."/>
            <person name="Hemme C.L."/>
            <person name="Woyke T."/>
        </authorList>
    </citation>
    <scope>NUCLEOTIDE SEQUENCE [LARGE SCALE GENOMIC DNA]</scope>
    <source>
        <strain evidence="2">ATCC 35296 / DSM 3052 / OCM 3 / 743B</strain>
    </source>
</reference>
<dbReference type="Proteomes" id="UP000002730">
    <property type="component" value="Chromosome"/>
</dbReference>